<proteinExistence type="predicted"/>
<organism evidence="1 2">
    <name type="scientific">Granulimonas faecalis</name>
    <dbReference type="NCBI Taxonomy" id="2894155"/>
    <lineage>
        <taxon>Bacteria</taxon>
        <taxon>Bacillati</taxon>
        <taxon>Actinomycetota</taxon>
        <taxon>Coriobacteriia</taxon>
        <taxon>Coriobacteriales</taxon>
        <taxon>Kribbibacteriaceae</taxon>
        <taxon>Granulimonas</taxon>
    </lineage>
</organism>
<gene>
    <name evidence="1" type="ORF">ATOP_11290</name>
</gene>
<reference evidence="1" key="1">
    <citation type="journal article" date="2022" name="Int. J. Syst. Evol. Microbiol.">
        <title>Granulimonas faecalis gen. nov., sp. nov., and Leptogranulimonas caecicola gen. nov., sp. nov., novel lactate-producing Atopobiaceae bacteria isolated from mouse intestines, and an emended description of the family Atopobiaceae.</title>
        <authorList>
            <person name="Morinaga K."/>
            <person name="Kusada H."/>
            <person name="Sakamoto S."/>
            <person name="Murakami T."/>
            <person name="Toyoda A."/>
            <person name="Mori H."/>
            <person name="Meng X.Y."/>
            <person name="Takashino M."/>
            <person name="Murotomi K."/>
            <person name="Tamaki H."/>
        </authorList>
    </citation>
    <scope>NUCLEOTIDE SEQUENCE</scope>
    <source>
        <strain evidence="1">OPF53</strain>
    </source>
</reference>
<dbReference type="Pfam" id="PF09719">
    <property type="entry name" value="C_GCAxxG_C_C"/>
    <property type="match status" value="1"/>
</dbReference>
<protein>
    <recommendedName>
        <fullName evidence="3">C_GCAxxG_C_C family protein</fullName>
    </recommendedName>
</protein>
<evidence type="ECO:0000313" key="1">
    <source>
        <dbReference type="EMBL" id="GJM55474.1"/>
    </source>
</evidence>
<accession>A0AAV5B215</accession>
<keyword evidence="2" id="KW-1185">Reference proteome</keyword>
<dbReference type="Proteomes" id="UP001055025">
    <property type="component" value="Unassembled WGS sequence"/>
</dbReference>
<evidence type="ECO:0000313" key="2">
    <source>
        <dbReference type="Proteomes" id="UP001055025"/>
    </source>
</evidence>
<name>A0AAV5B215_9ACTN</name>
<dbReference type="EMBL" id="BQKC01000001">
    <property type="protein sequence ID" value="GJM55474.1"/>
    <property type="molecule type" value="Genomic_DNA"/>
</dbReference>
<dbReference type="AlphaFoldDB" id="A0AAV5B215"/>
<dbReference type="NCBIfam" id="TIGR01909">
    <property type="entry name" value="C_GCAxxG_C_C"/>
    <property type="match status" value="1"/>
</dbReference>
<evidence type="ECO:0008006" key="3">
    <source>
        <dbReference type="Google" id="ProtNLM"/>
    </source>
</evidence>
<comment type="caution">
    <text evidence="1">The sequence shown here is derived from an EMBL/GenBank/DDBJ whole genome shotgun (WGS) entry which is preliminary data.</text>
</comment>
<dbReference type="InterPro" id="IPR010181">
    <property type="entry name" value="CGCAxxGCC_motif"/>
</dbReference>
<sequence length="143" mass="14152">MTREETVARALELHTGGYNCAQAVACALAEALGGAVDLDEAQLFAACEGLGLGMGDMGGTCGAISGACVVSGLVGSTRRLDAPDSKAATYAVGRELLGRYRDAVGSVTCALIKGRTGGPVLLGCHDCVGTGAGVAYDVLVGEG</sequence>
<dbReference type="RefSeq" id="WP_135977243.1">
    <property type="nucleotide sequence ID" value="NZ_BQKC01000001.1"/>
</dbReference>